<dbReference type="PROSITE" id="PS00143">
    <property type="entry name" value="INSULINASE"/>
    <property type="match status" value="1"/>
</dbReference>
<comment type="caution">
    <text evidence="8">The sequence shown here is derived from an EMBL/GenBank/DDBJ whole genome shotgun (WGS) entry which is preliminary data.</text>
</comment>
<dbReference type="FunFam" id="3.30.830.10:FF:000008">
    <property type="entry name" value="Mitochondrial-processing peptidase subunit beta"/>
    <property type="match status" value="1"/>
</dbReference>
<dbReference type="SUPFAM" id="SSF63411">
    <property type="entry name" value="LuxS/MPP-like metallohydrolase"/>
    <property type="match status" value="2"/>
</dbReference>
<dbReference type="GO" id="GO:0046872">
    <property type="term" value="F:metal ion binding"/>
    <property type="evidence" value="ECO:0007669"/>
    <property type="project" value="InterPro"/>
</dbReference>
<evidence type="ECO:0000256" key="3">
    <source>
        <dbReference type="ARBA" id="ARBA00022670"/>
    </source>
</evidence>
<dbReference type="GO" id="GO:0004222">
    <property type="term" value="F:metalloendopeptidase activity"/>
    <property type="evidence" value="ECO:0007669"/>
    <property type="project" value="InterPro"/>
</dbReference>
<dbReference type="PANTHER" id="PTHR11851:SF49">
    <property type="entry name" value="MITOCHONDRIAL-PROCESSING PEPTIDASE SUBUNIT ALPHA"/>
    <property type="match status" value="1"/>
</dbReference>
<dbReference type="GO" id="GO:0006508">
    <property type="term" value="P:proteolysis"/>
    <property type="evidence" value="ECO:0007669"/>
    <property type="project" value="UniProtKB-KW"/>
</dbReference>
<dbReference type="InterPro" id="IPR011249">
    <property type="entry name" value="Metalloenz_LuxS/M16"/>
</dbReference>
<protein>
    <submittedName>
        <fullName evidence="8">Peptidase M16 inactive domain protein</fullName>
    </submittedName>
</protein>
<evidence type="ECO:0000259" key="7">
    <source>
        <dbReference type="Pfam" id="PF05193"/>
    </source>
</evidence>
<keyword evidence="3" id="KW-0645">Protease</keyword>
<dbReference type="PATRIC" id="fig|1359167.3.peg.556"/>
<comment type="similarity">
    <text evidence="2 5">Belongs to the peptidase M16 family.</text>
</comment>
<evidence type="ECO:0000256" key="4">
    <source>
        <dbReference type="ARBA" id="ARBA00023049"/>
    </source>
</evidence>
<dbReference type="Proteomes" id="UP000033546">
    <property type="component" value="Unassembled WGS sequence"/>
</dbReference>
<dbReference type="Pfam" id="PF05193">
    <property type="entry name" value="Peptidase_M16_C"/>
    <property type="match status" value="1"/>
</dbReference>
<evidence type="ECO:0000256" key="2">
    <source>
        <dbReference type="ARBA" id="ARBA00007261"/>
    </source>
</evidence>
<feature type="domain" description="Peptidase M16 C-terminal" evidence="7">
    <location>
        <begin position="167"/>
        <end position="337"/>
    </location>
</feature>
<evidence type="ECO:0000313" key="8">
    <source>
        <dbReference type="EMBL" id="KJV65627.1"/>
    </source>
</evidence>
<dbReference type="InterPro" id="IPR011765">
    <property type="entry name" value="Pept_M16_N"/>
</dbReference>
<proteinExistence type="inferred from homology"/>
<dbReference type="AlphaFoldDB" id="A0A0F3ND63"/>
<accession>A0A0F3ND63</accession>
<feature type="domain" description="Peptidase M16 N-terminal" evidence="6">
    <location>
        <begin position="15"/>
        <end position="160"/>
    </location>
</feature>
<dbReference type="EMBL" id="LANU01000002">
    <property type="protein sequence ID" value="KJV65627.1"/>
    <property type="molecule type" value="Genomic_DNA"/>
</dbReference>
<sequence>MSPKITQLNNNFTIITDTMPHVESVSINIWINVGSRYENQAITGISHFLEHMAFKGTKTRTALDIAQIFDDIGGNFNAHTDREHTVYHVKTLKRDIKIAIEVLADIILNSQFPEEEIDKEKGVVLQEIYQTNDSPTSIIFDKYIEAAYPNQIFGKSILGTPESVNSLSKVDLHTYMSKYYHAGNMLLSVAGNILHEEVIDLVSQYFSHMKKSERKTAGPSIYLSGEYREIRNLEQVHLVIGFPSVSYKDDQFYTIQILDSILGNGMSSRLFQKIREQLGLVYTISSFNSSYSDNGIFSIYAATDKGNLSQLLTTIASEVKNITTNLQENEVKRAKDKITSEILMSRESTTARAESLGYYYSHYNRYISKEELIKQISIITVTDIQNCINNLLGSNNKITLAAIGQIENLPSYNDIAQMFYI</sequence>
<name>A0A0F3ND63_9RICK</name>
<dbReference type="Gene3D" id="3.30.830.10">
    <property type="entry name" value="Metalloenzyme, LuxS/M16 peptidase-like"/>
    <property type="match status" value="2"/>
</dbReference>
<evidence type="ECO:0000256" key="1">
    <source>
        <dbReference type="ARBA" id="ARBA00001947"/>
    </source>
</evidence>
<evidence type="ECO:0000313" key="9">
    <source>
        <dbReference type="Proteomes" id="UP000033546"/>
    </source>
</evidence>
<organism evidence="8 9">
    <name type="scientific">Ehrlichia cf. muris str. EmCRT</name>
    <dbReference type="NCBI Taxonomy" id="1359167"/>
    <lineage>
        <taxon>Bacteria</taxon>
        <taxon>Pseudomonadati</taxon>
        <taxon>Pseudomonadota</taxon>
        <taxon>Alphaproteobacteria</taxon>
        <taxon>Rickettsiales</taxon>
        <taxon>Anaplasmataceae</taxon>
        <taxon>Ehrlichia</taxon>
    </lineage>
</organism>
<dbReference type="PANTHER" id="PTHR11851">
    <property type="entry name" value="METALLOPROTEASE"/>
    <property type="match status" value="1"/>
</dbReference>
<evidence type="ECO:0000256" key="5">
    <source>
        <dbReference type="RuleBase" id="RU004447"/>
    </source>
</evidence>
<dbReference type="RefSeq" id="WP_045804888.1">
    <property type="nucleotide sequence ID" value="NZ_LANU01000002.1"/>
</dbReference>
<dbReference type="Pfam" id="PF00675">
    <property type="entry name" value="Peptidase_M16"/>
    <property type="match status" value="1"/>
</dbReference>
<dbReference type="InterPro" id="IPR001431">
    <property type="entry name" value="Pept_M16_Zn_BS"/>
</dbReference>
<dbReference type="InterPro" id="IPR050361">
    <property type="entry name" value="MPP/UQCRC_Complex"/>
</dbReference>
<evidence type="ECO:0000259" key="6">
    <source>
        <dbReference type="Pfam" id="PF00675"/>
    </source>
</evidence>
<comment type="cofactor">
    <cofactor evidence="1">
        <name>Zn(2+)</name>
        <dbReference type="ChEBI" id="CHEBI:29105"/>
    </cofactor>
</comment>
<keyword evidence="4" id="KW-0378">Hydrolase</keyword>
<keyword evidence="4" id="KW-0482">Metalloprotease</keyword>
<gene>
    <name evidence="8" type="ORF">EMUCRT_0572</name>
</gene>
<reference evidence="8 9" key="1">
    <citation type="submission" date="2015-02" db="EMBL/GenBank/DDBJ databases">
        <title>Genome Sequencing of Rickettsiales.</title>
        <authorList>
            <person name="Daugherty S.C."/>
            <person name="Su Q."/>
            <person name="Abolude K."/>
            <person name="Beier-Sexton M."/>
            <person name="Carlyon J.A."/>
            <person name="Carter R."/>
            <person name="Day N.P."/>
            <person name="Dumler S.J."/>
            <person name="Dyachenko V."/>
            <person name="Godinez A."/>
            <person name="Kurtti T.J."/>
            <person name="Lichay M."/>
            <person name="Mullins K.E."/>
            <person name="Ott S."/>
            <person name="Pappas-Brown V."/>
            <person name="Paris D.H."/>
            <person name="Patel P."/>
            <person name="Richards A.L."/>
            <person name="Sadzewicz L."/>
            <person name="Sears K."/>
            <person name="Seidman D."/>
            <person name="Sengamalay N."/>
            <person name="Stenos J."/>
            <person name="Tallon L.J."/>
            <person name="Vincent G."/>
            <person name="Fraser C.M."/>
            <person name="Munderloh U."/>
            <person name="Dunning-Hotopp J.C."/>
        </authorList>
    </citation>
    <scope>NUCLEOTIDE SEQUENCE [LARGE SCALE GENOMIC DNA]</scope>
    <source>
        <strain evidence="8 9">EmCRT</strain>
    </source>
</reference>
<dbReference type="InterPro" id="IPR007863">
    <property type="entry name" value="Peptidase_M16_C"/>
</dbReference>